<dbReference type="EMBL" id="BRYA01000085">
    <property type="protein sequence ID" value="GMI38450.1"/>
    <property type="molecule type" value="Genomic_DNA"/>
</dbReference>
<protein>
    <recommendedName>
        <fullName evidence="9">Major facilitator superfamily (MFS) profile domain-containing protein</fullName>
    </recommendedName>
</protein>
<comment type="caution">
    <text evidence="7">The sequence shown here is derived from an EMBL/GenBank/DDBJ whole genome shotgun (WGS) entry which is preliminary data.</text>
</comment>
<name>A0A9W7GAV3_9STRA</name>
<evidence type="ECO:0000256" key="3">
    <source>
        <dbReference type="ARBA" id="ARBA00022989"/>
    </source>
</evidence>
<dbReference type="InterPro" id="IPR049680">
    <property type="entry name" value="FLVCR1-2_SLC49-like"/>
</dbReference>
<feature type="transmembrane region" description="Helical" evidence="6">
    <location>
        <begin position="475"/>
        <end position="500"/>
    </location>
</feature>
<reference evidence="8" key="1">
    <citation type="journal article" date="2023" name="Commun. Biol.">
        <title>Genome analysis of Parmales, the sister group of diatoms, reveals the evolutionary specialization of diatoms from phago-mixotrophs to photoautotrophs.</title>
        <authorList>
            <person name="Ban H."/>
            <person name="Sato S."/>
            <person name="Yoshikawa S."/>
            <person name="Yamada K."/>
            <person name="Nakamura Y."/>
            <person name="Ichinomiya M."/>
            <person name="Sato N."/>
            <person name="Blanc-Mathieu R."/>
            <person name="Endo H."/>
            <person name="Kuwata A."/>
            <person name="Ogata H."/>
        </authorList>
    </citation>
    <scope>NUCLEOTIDE SEQUENCE [LARGE SCALE GENOMIC DNA]</scope>
</reference>
<evidence type="ECO:0000313" key="8">
    <source>
        <dbReference type="Proteomes" id="UP001165065"/>
    </source>
</evidence>
<keyword evidence="8" id="KW-1185">Reference proteome</keyword>
<sequence>MRASLSPFRRDSSPLEGSVRSFSFPFSPSASIFSGQGSFYGFQVYSHRFVNLALLSALNFLSDWQCFSFAPIHSLAEEQFEGLQPETLVSIFLLSNFMATLIEPKIVQWFGLRGCVTLGSMFLAIGSLVKSGIPFFGVNYTNRTMIRLGTILIGLSQPMYQCTPALLSSTWFPHDERTIATAIALNSNQLGIGASFAMGALIVDRASDVPQYFAFLSVLSFLLFLGVLFEFEEAPPSPPSHAAAAAVEKREKMAIDPTNISELLTNPPPHVDSQRNGDDDNQICDYDSDDSEGDYEELSYTWDFLRQFFTRPGFIHALVAFATSAIVINTVSTYMNALLAARGHGRVYVGVVGAVFQLVVMASSFIIGGYTDRKRNYFTVTIVLLLAGALILAVCAYALDQNNNVVNIWWMLFVIAATVGPLQPIATELGCEVVYPHSENVVLVLQQLAANLCSAAFVPCFEKFKDIFSQQFPQYGVSFLVLTGIHALATIQFMTFNGTYERYRAEQKKKKSKIRRRRSDKSLAHVAVSEKTLLIDSF</sequence>
<keyword evidence="2 6" id="KW-0812">Transmembrane</keyword>
<dbReference type="PANTHER" id="PTHR10924">
    <property type="entry name" value="MAJOR FACILITATOR SUPERFAMILY PROTEIN-RELATED"/>
    <property type="match status" value="1"/>
</dbReference>
<evidence type="ECO:0000256" key="4">
    <source>
        <dbReference type="ARBA" id="ARBA00023136"/>
    </source>
</evidence>
<dbReference type="OrthoDB" id="422206at2759"/>
<feature type="compositionally biased region" description="Acidic residues" evidence="5">
    <location>
        <begin position="279"/>
        <end position="290"/>
    </location>
</feature>
<feature type="transmembrane region" description="Helical" evidence="6">
    <location>
        <begin position="406"/>
        <end position="426"/>
    </location>
</feature>
<comment type="subcellular location">
    <subcellularLocation>
        <location evidence="1">Membrane</location>
        <topology evidence="1">Multi-pass membrane protein</topology>
    </subcellularLocation>
</comment>
<dbReference type="Pfam" id="PF07690">
    <property type="entry name" value="MFS_1"/>
    <property type="match status" value="1"/>
</dbReference>
<dbReference type="GO" id="GO:0022857">
    <property type="term" value="F:transmembrane transporter activity"/>
    <property type="evidence" value="ECO:0007669"/>
    <property type="project" value="InterPro"/>
</dbReference>
<organism evidence="7 8">
    <name type="scientific">Triparma columacea</name>
    <dbReference type="NCBI Taxonomy" id="722753"/>
    <lineage>
        <taxon>Eukaryota</taxon>
        <taxon>Sar</taxon>
        <taxon>Stramenopiles</taxon>
        <taxon>Ochrophyta</taxon>
        <taxon>Bolidophyceae</taxon>
        <taxon>Parmales</taxon>
        <taxon>Triparmaceae</taxon>
        <taxon>Triparma</taxon>
    </lineage>
</organism>
<dbReference type="AlphaFoldDB" id="A0A9W7GAV3"/>
<feature type="region of interest" description="Disordered" evidence="5">
    <location>
        <begin position="258"/>
        <end position="290"/>
    </location>
</feature>
<dbReference type="Gene3D" id="1.20.1250.20">
    <property type="entry name" value="MFS general substrate transporter like domains"/>
    <property type="match status" value="1"/>
</dbReference>
<evidence type="ECO:0000256" key="5">
    <source>
        <dbReference type="SAM" id="MobiDB-lite"/>
    </source>
</evidence>
<dbReference type="InterPro" id="IPR036259">
    <property type="entry name" value="MFS_trans_sf"/>
</dbReference>
<feature type="transmembrane region" description="Helical" evidence="6">
    <location>
        <begin position="314"/>
        <end position="335"/>
    </location>
</feature>
<dbReference type="SUPFAM" id="SSF103473">
    <property type="entry name" value="MFS general substrate transporter"/>
    <property type="match status" value="1"/>
</dbReference>
<accession>A0A9W7GAV3</accession>
<gene>
    <name evidence="7" type="ORF">TrCOL_g1147</name>
</gene>
<feature type="transmembrane region" description="Helical" evidence="6">
    <location>
        <begin position="377"/>
        <end position="399"/>
    </location>
</feature>
<keyword evidence="4 6" id="KW-0472">Membrane</keyword>
<dbReference type="InterPro" id="IPR011701">
    <property type="entry name" value="MFS"/>
</dbReference>
<feature type="transmembrane region" description="Helical" evidence="6">
    <location>
        <begin position="347"/>
        <end position="371"/>
    </location>
</feature>
<evidence type="ECO:0008006" key="9">
    <source>
        <dbReference type="Google" id="ProtNLM"/>
    </source>
</evidence>
<keyword evidence="3 6" id="KW-1133">Transmembrane helix</keyword>
<feature type="transmembrane region" description="Helical" evidence="6">
    <location>
        <begin position="212"/>
        <end position="229"/>
    </location>
</feature>
<dbReference type="GO" id="GO:0016020">
    <property type="term" value="C:membrane"/>
    <property type="evidence" value="ECO:0007669"/>
    <property type="project" value="UniProtKB-SubCell"/>
</dbReference>
<evidence type="ECO:0000256" key="2">
    <source>
        <dbReference type="ARBA" id="ARBA00022692"/>
    </source>
</evidence>
<evidence type="ECO:0000313" key="7">
    <source>
        <dbReference type="EMBL" id="GMI38450.1"/>
    </source>
</evidence>
<dbReference type="PANTHER" id="PTHR10924:SF6">
    <property type="entry name" value="SOLUTE CARRIER FAMILY 49 MEMBER A3"/>
    <property type="match status" value="1"/>
</dbReference>
<evidence type="ECO:0000256" key="1">
    <source>
        <dbReference type="ARBA" id="ARBA00004141"/>
    </source>
</evidence>
<evidence type="ECO:0000256" key="6">
    <source>
        <dbReference type="SAM" id="Phobius"/>
    </source>
</evidence>
<dbReference type="Proteomes" id="UP001165065">
    <property type="component" value="Unassembled WGS sequence"/>
</dbReference>
<proteinExistence type="predicted"/>